<dbReference type="PANTHER" id="PTHR33564">
    <property type="entry name" value="TRANSMEMBRANE PROTEIN"/>
    <property type="match status" value="1"/>
</dbReference>
<evidence type="ECO:0000313" key="2">
    <source>
        <dbReference type="EMBL" id="KAK1257504.1"/>
    </source>
</evidence>
<dbReference type="AlphaFoldDB" id="A0AAV8ZYD8"/>
<reference evidence="2" key="1">
    <citation type="journal article" date="2023" name="Nat. Commun.">
        <title>Diploid and tetraploid genomes of Acorus and the evolution of monocots.</title>
        <authorList>
            <person name="Ma L."/>
            <person name="Liu K.W."/>
            <person name="Li Z."/>
            <person name="Hsiao Y.Y."/>
            <person name="Qi Y."/>
            <person name="Fu T."/>
            <person name="Tang G.D."/>
            <person name="Zhang D."/>
            <person name="Sun W.H."/>
            <person name="Liu D.K."/>
            <person name="Li Y."/>
            <person name="Chen G.Z."/>
            <person name="Liu X.D."/>
            <person name="Liao X.Y."/>
            <person name="Jiang Y.T."/>
            <person name="Yu X."/>
            <person name="Hao Y."/>
            <person name="Huang J."/>
            <person name="Zhao X.W."/>
            <person name="Ke S."/>
            <person name="Chen Y.Y."/>
            <person name="Wu W.L."/>
            <person name="Hsu J.L."/>
            <person name="Lin Y.F."/>
            <person name="Huang M.D."/>
            <person name="Li C.Y."/>
            <person name="Huang L."/>
            <person name="Wang Z.W."/>
            <person name="Zhao X."/>
            <person name="Zhong W.Y."/>
            <person name="Peng D.H."/>
            <person name="Ahmad S."/>
            <person name="Lan S."/>
            <person name="Zhang J.S."/>
            <person name="Tsai W.C."/>
            <person name="Van de Peer Y."/>
            <person name="Liu Z.J."/>
        </authorList>
    </citation>
    <scope>NUCLEOTIDE SEQUENCE</scope>
    <source>
        <strain evidence="2">SCP</strain>
    </source>
</reference>
<keyword evidence="1" id="KW-1133">Transmembrane helix</keyword>
<gene>
    <name evidence="2" type="ORF">QJS04_geneDACA024864</name>
</gene>
<sequence length="112" mass="12836">MWSLRGLYGFLDLGLRNQRNSPSERERQKEMESSGGVGLMAVMGVSGFVALVALQVHKRLVSDFMKKVQSELGTAKCTVKKKRVRFAKEVVETSTDNKEYRRRHSRLHCQYS</sequence>
<dbReference type="PANTHER" id="PTHR33564:SF8">
    <property type="entry name" value="TRANSMEMBRANE PROTEIN"/>
    <property type="match status" value="1"/>
</dbReference>
<protein>
    <submittedName>
        <fullName evidence="2">Uncharacterized protein</fullName>
    </submittedName>
</protein>
<dbReference type="Proteomes" id="UP001179952">
    <property type="component" value="Unassembled WGS sequence"/>
</dbReference>
<evidence type="ECO:0000256" key="1">
    <source>
        <dbReference type="SAM" id="Phobius"/>
    </source>
</evidence>
<evidence type="ECO:0000313" key="3">
    <source>
        <dbReference type="Proteomes" id="UP001179952"/>
    </source>
</evidence>
<proteinExistence type="predicted"/>
<feature type="transmembrane region" description="Helical" evidence="1">
    <location>
        <begin position="37"/>
        <end position="57"/>
    </location>
</feature>
<accession>A0AAV8ZYD8</accession>
<dbReference type="EMBL" id="JAUJYN010000041">
    <property type="protein sequence ID" value="KAK1257504.1"/>
    <property type="molecule type" value="Genomic_DNA"/>
</dbReference>
<comment type="caution">
    <text evidence="2">The sequence shown here is derived from an EMBL/GenBank/DDBJ whole genome shotgun (WGS) entry which is preliminary data.</text>
</comment>
<keyword evidence="3" id="KW-1185">Reference proteome</keyword>
<keyword evidence="1" id="KW-0812">Transmembrane</keyword>
<organism evidence="2 3">
    <name type="scientific">Acorus gramineus</name>
    <name type="common">Dwarf sweet flag</name>
    <dbReference type="NCBI Taxonomy" id="55184"/>
    <lineage>
        <taxon>Eukaryota</taxon>
        <taxon>Viridiplantae</taxon>
        <taxon>Streptophyta</taxon>
        <taxon>Embryophyta</taxon>
        <taxon>Tracheophyta</taxon>
        <taxon>Spermatophyta</taxon>
        <taxon>Magnoliopsida</taxon>
        <taxon>Liliopsida</taxon>
        <taxon>Acoraceae</taxon>
        <taxon>Acorus</taxon>
    </lineage>
</organism>
<name>A0AAV8ZYD8_ACOGR</name>
<reference evidence="2" key="2">
    <citation type="submission" date="2023-06" db="EMBL/GenBank/DDBJ databases">
        <authorList>
            <person name="Ma L."/>
            <person name="Liu K.-W."/>
            <person name="Li Z."/>
            <person name="Hsiao Y.-Y."/>
            <person name="Qi Y."/>
            <person name="Fu T."/>
            <person name="Tang G."/>
            <person name="Zhang D."/>
            <person name="Sun W.-H."/>
            <person name="Liu D.-K."/>
            <person name="Li Y."/>
            <person name="Chen G.-Z."/>
            <person name="Liu X.-D."/>
            <person name="Liao X.-Y."/>
            <person name="Jiang Y.-T."/>
            <person name="Yu X."/>
            <person name="Hao Y."/>
            <person name="Huang J."/>
            <person name="Zhao X.-W."/>
            <person name="Ke S."/>
            <person name="Chen Y.-Y."/>
            <person name="Wu W.-L."/>
            <person name="Hsu J.-L."/>
            <person name="Lin Y.-F."/>
            <person name="Huang M.-D."/>
            <person name="Li C.-Y."/>
            <person name="Huang L."/>
            <person name="Wang Z.-W."/>
            <person name="Zhao X."/>
            <person name="Zhong W.-Y."/>
            <person name="Peng D.-H."/>
            <person name="Ahmad S."/>
            <person name="Lan S."/>
            <person name="Zhang J.-S."/>
            <person name="Tsai W.-C."/>
            <person name="Van De Peer Y."/>
            <person name="Liu Z.-J."/>
        </authorList>
    </citation>
    <scope>NUCLEOTIDE SEQUENCE</scope>
    <source>
        <strain evidence="2">SCP</strain>
        <tissue evidence="2">Leaves</tissue>
    </source>
</reference>
<keyword evidence="1" id="KW-0472">Membrane</keyword>